<keyword evidence="2" id="KW-0732">Signal</keyword>
<sequence length="503" mass="56634">MLPSCNMLLCLLVWVTAYGNTLTISSTVNSTEFVSDPFTGLTINSSCENAYQCRGKLVCIDGQCKCSENYIWNGTRCIEEKTFNSKCKLTTECDTTLFCIYGTCQCAQMYYWNGHICVSKKTVNDTCTNSKECGGKIICEDGVCQCLVDLFWNGNQCIFKNLNGQSCESSVECAENLECRESFCQCSESEYWKISKCYKKKDENSFCNSSIECKASLQCRNNNCICCDKDYWNGQFCERNICAVEQCMNGGKCQISGNRHKCECVYGYLGDKCQYADGREKDFIVIFHQAHGSSSPRILPAINRKSEINIFYYANNKNASVTLNSADNTYTLDSNVLMTNGLHQAGAEIHSNVLITLYGFLFVRSQSEGFFVIPTRFVSTEYLIPSFTPYSTTRRSVFSLSSVYSNTIVRIHFKIKDGTIEYDNMQYSNSQTLTLVLNKYTAFQISHTSDLTGTRIIASQPIVVVSGNLYNQVIGIASIQPFIEMVLPTNQIDNVYVIPYLKN</sequence>
<reference evidence="4" key="1">
    <citation type="submission" date="2021-03" db="EMBL/GenBank/DDBJ databases">
        <authorList>
            <person name="Bekaert M."/>
        </authorList>
    </citation>
    <scope>NUCLEOTIDE SEQUENCE</scope>
</reference>
<dbReference type="PROSITE" id="PS01186">
    <property type="entry name" value="EGF_2"/>
    <property type="match status" value="1"/>
</dbReference>
<gene>
    <name evidence="4" type="ORF">MEDL_23610</name>
</gene>
<dbReference type="OrthoDB" id="6072984at2759"/>
<feature type="chain" id="PRO_5035913437" description="EGF-like domain-containing protein" evidence="2">
    <location>
        <begin position="20"/>
        <end position="503"/>
    </location>
</feature>
<comment type="caution">
    <text evidence="1">Lacks conserved residue(s) required for the propagation of feature annotation.</text>
</comment>
<evidence type="ECO:0000259" key="3">
    <source>
        <dbReference type="PROSITE" id="PS50026"/>
    </source>
</evidence>
<evidence type="ECO:0000313" key="5">
    <source>
        <dbReference type="Proteomes" id="UP000683360"/>
    </source>
</evidence>
<dbReference type="PROSITE" id="PS50026">
    <property type="entry name" value="EGF_3"/>
    <property type="match status" value="1"/>
</dbReference>
<dbReference type="InterPro" id="IPR035234">
    <property type="entry name" value="IgGFc-bd_N"/>
</dbReference>
<organism evidence="4 5">
    <name type="scientific">Mytilus edulis</name>
    <name type="common">Blue mussel</name>
    <dbReference type="NCBI Taxonomy" id="6550"/>
    <lineage>
        <taxon>Eukaryota</taxon>
        <taxon>Metazoa</taxon>
        <taxon>Spiralia</taxon>
        <taxon>Lophotrochozoa</taxon>
        <taxon>Mollusca</taxon>
        <taxon>Bivalvia</taxon>
        <taxon>Autobranchia</taxon>
        <taxon>Pteriomorphia</taxon>
        <taxon>Mytilida</taxon>
        <taxon>Mytiloidea</taxon>
        <taxon>Mytilidae</taxon>
        <taxon>Mytilinae</taxon>
        <taxon>Mytilus</taxon>
    </lineage>
</organism>
<feature type="signal peptide" evidence="2">
    <location>
        <begin position="1"/>
        <end position="19"/>
    </location>
</feature>
<keyword evidence="1" id="KW-0245">EGF-like domain</keyword>
<comment type="caution">
    <text evidence="4">The sequence shown here is derived from an EMBL/GenBank/DDBJ whole genome shotgun (WGS) entry which is preliminary data.</text>
</comment>
<protein>
    <recommendedName>
        <fullName evidence="3">EGF-like domain-containing protein</fullName>
    </recommendedName>
</protein>
<keyword evidence="5" id="KW-1185">Reference proteome</keyword>
<dbReference type="AlphaFoldDB" id="A0A8S3RT80"/>
<dbReference type="SUPFAM" id="SSF57196">
    <property type="entry name" value="EGF/Laminin"/>
    <property type="match status" value="1"/>
</dbReference>
<accession>A0A8S3RT80</accession>
<evidence type="ECO:0000313" key="4">
    <source>
        <dbReference type="EMBL" id="CAG2209474.1"/>
    </source>
</evidence>
<proteinExistence type="predicted"/>
<dbReference type="Gene3D" id="2.10.25.10">
    <property type="entry name" value="Laminin"/>
    <property type="match status" value="1"/>
</dbReference>
<dbReference type="PROSITE" id="PS00022">
    <property type="entry name" value="EGF_1"/>
    <property type="match status" value="1"/>
</dbReference>
<dbReference type="InterPro" id="IPR000742">
    <property type="entry name" value="EGF"/>
</dbReference>
<feature type="disulfide bond" evidence="1">
    <location>
        <begin position="264"/>
        <end position="273"/>
    </location>
</feature>
<feature type="domain" description="EGF-like" evidence="3">
    <location>
        <begin position="238"/>
        <end position="274"/>
    </location>
</feature>
<keyword evidence="1" id="KW-1015">Disulfide bond</keyword>
<dbReference type="EMBL" id="CAJPWZ010001183">
    <property type="protein sequence ID" value="CAG2209474.1"/>
    <property type="molecule type" value="Genomic_DNA"/>
</dbReference>
<name>A0A8S3RT80_MYTED</name>
<dbReference type="Pfam" id="PF17517">
    <property type="entry name" value="IgGFc_binding"/>
    <property type="match status" value="1"/>
</dbReference>
<evidence type="ECO:0000256" key="1">
    <source>
        <dbReference type="PROSITE-ProRule" id="PRU00076"/>
    </source>
</evidence>
<dbReference type="PANTHER" id="PTHR46534">
    <property type="entry name" value="IGGFC_BINDING DOMAIN-CONTAINING PROTEIN"/>
    <property type="match status" value="1"/>
</dbReference>
<dbReference type="Proteomes" id="UP000683360">
    <property type="component" value="Unassembled WGS sequence"/>
</dbReference>
<dbReference type="PANTHER" id="PTHR46534:SF1">
    <property type="entry name" value="IGGFC-BINDING PROTEIN N-TERMINAL DOMAIN-CONTAINING PROTEIN"/>
    <property type="match status" value="1"/>
</dbReference>
<evidence type="ECO:0000256" key="2">
    <source>
        <dbReference type="SAM" id="SignalP"/>
    </source>
</evidence>